<evidence type="ECO:0000313" key="2">
    <source>
        <dbReference type="Proteomes" id="UP000829685"/>
    </source>
</evidence>
<dbReference type="Proteomes" id="UP000829685">
    <property type="component" value="Unassembled WGS sequence"/>
</dbReference>
<gene>
    <name evidence="1" type="ORF">JX265_006881</name>
</gene>
<keyword evidence="2" id="KW-1185">Reference proteome</keyword>
<reference evidence="1" key="1">
    <citation type="submission" date="2021-03" db="EMBL/GenBank/DDBJ databases">
        <title>Revisited historic fungal species revealed as producer of novel bioactive compounds through whole genome sequencing and comparative genomics.</title>
        <authorList>
            <person name="Vignolle G.A."/>
            <person name="Hochenegger N."/>
            <person name="Mach R.L."/>
            <person name="Mach-Aigner A.R."/>
            <person name="Javad Rahimi M."/>
            <person name="Salim K.A."/>
            <person name="Chan C.M."/>
            <person name="Lim L.B.L."/>
            <person name="Cai F."/>
            <person name="Druzhinina I.S."/>
            <person name="U'Ren J.M."/>
            <person name="Derntl C."/>
        </authorList>
    </citation>
    <scope>NUCLEOTIDE SEQUENCE</scope>
    <source>
        <strain evidence="1">TUCIM 5799</strain>
    </source>
</reference>
<dbReference type="AlphaFoldDB" id="A0A9P9WLH3"/>
<evidence type="ECO:0000313" key="1">
    <source>
        <dbReference type="EMBL" id="KAI1868902.1"/>
    </source>
</evidence>
<name>A0A9P9WLH3_9PEZI</name>
<accession>A0A9P9WLH3</accession>
<organism evidence="1 2">
    <name type="scientific">Neoarthrinium moseri</name>
    <dbReference type="NCBI Taxonomy" id="1658444"/>
    <lineage>
        <taxon>Eukaryota</taxon>
        <taxon>Fungi</taxon>
        <taxon>Dikarya</taxon>
        <taxon>Ascomycota</taxon>
        <taxon>Pezizomycotina</taxon>
        <taxon>Sordariomycetes</taxon>
        <taxon>Xylariomycetidae</taxon>
        <taxon>Amphisphaeriales</taxon>
        <taxon>Apiosporaceae</taxon>
        <taxon>Neoarthrinium</taxon>
    </lineage>
</organism>
<dbReference type="EMBL" id="JAFIMR010000016">
    <property type="protein sequence ID" value="KAI1868902.1"/>
    <property type="molecule type" value="Genomic_DNA"/>
</dbReference>
<protein>
    <submittedName>
        <fullName evidence="1">Uncharacterized protein</fullName>
    </submittedName>
</protein>
<sequence length="265" mass="28293">MAGDRPLFELISRDPDCDFTSYHEPGTSVYGCPVANKLDSEETCKGSIPRESDKDRGCFTYCQVRVEFGLGREVPFTNGVCDAHQECKLDDGETHTQSRSWSFNVGLEVGVDGDGPAKAAFSAGSSVSWTESLAYTTTKSLTRPDNYNGCGQWTFIPYSVTSCGSLSAAPVKTGGTGISCGMGVGCTGLSTPQCGKDKAQTTKNWCTTTGVTLDGKNVGAIKFIRINCTTQQPLQDGQPAVYYWKGVSKHPGFKSTWPPSPSAQG</sequence>
<comment type="caution">
    <text evidence="1">The sequence shown here is derived from an EMBL/GenBank/DDBJ whole genome shotgun (WGS) entry which is preliminary data.</text>
</comment>
<proteinExistence type="predicted"/>